<accession>A0ABS1FYI4</accession>
<evidence type="ECO:0000313" key="2">
    <source>
        <dbReference type="EMBL" id="MBK1897504.1"/>
    </source>
</evidence>
<name>A0ABS1FYI4_9FLAO</name>
<reference evidence="3" key="1">
    <citation type="submission" date="2021-01" db="EMBL/GenBank/DDBJ databases">
        <title>Genome public.</title>
        <authorList>
            <person name="Liu C."/>
            <person name="Sun Q."/>
        </authorList>
    </citation>
    <scope>NUCLEOTIDE SEQUENCE [LARGE SCALE GENOMIC DNA]</scope>
    <source>
        <strain evidence="3">YIM B02567</strain>
    </source>
</reference>
<proteinExistence type="predicted"/>
<dbReference type="Proteomes" id="UP000628669">
    <property type="component" value="Unassembled WGS sequence"/>
</dbReference>
<organism evidence="2 3">
    <name type="scientific">Chryseobacterium paridis</name>
    <dbReference type="NCBI Taxonomy" id="2800328"/>
    <lineage>
        <taxon>Bacteria</taxon>
        <taxon>Pseudomonadati</taxon>
        <taxon>Bacteroidota</taxon>
        <taxon>Flavobacteriia</taxon>
        <taxon>Flavobacteriales</taxon>
        <taxon>Weeksellaceae</taxon>
        <taxon>Chryseobacterium group</taxon>
        <taxon>Chryseobacterium</taxon>
    </lineage>
</organism>
<sequence>MPSDPNNETPRKNTIDPTLNPNPSSGDYRPKPKPFPKLDPISNDRPKSVLDGGLKSIENLNRRKEQIPLIDRTHLPIQR</sequence>
<comment type="caution">
    <text evidence="2">The sequence shown here is derived from an EMBL/GenBank/DDBJ whole genome shotgun (WGS) entry which is preliminary data.</text>
</comment>
<dbReference type="RefSeq" id="WP_200247751.1">
    <property type="nucleotide sequence ID" value="NZ_JAENHK010000010.1"/>
</dbReference>
<evidence type="ECO:0000313" key="3">
    <source>
        <dbReference type="Proteomes" id="UP000628669"/>
    </source>
</evidence>
<dbReference type="EMBL" id="JAENHK010000010">
    <property type="protein sequence ID" value="MBK1897504.1"/>
    <property type="molecule type" value="Genomic_DNA"/>
</dbReference>
<keyword evidence="3" id="KW-1185">Reference proteome</keyword>
<feature type="region of interest" description="Disordered" evidence="1">
    <location>
        <begin position="1"/>
        <end position="52"/>
    </location>
</feature>
<protein>
    <submittedName>
        <fullName evidence="2">Uncharacterized protein</fullName>
    </submittedName>
</protein>
<feature type="compositionally biased region" description="Polar residues" evidence="1">
    <location>
        <begin position="15"/>
        <end position="25"/>
    </location>
</feature>
<evidence type="ECO:0000256" key="1">
    <source>
        <dbReference type="SAM" id="MobiDB-lite"/>
    </source>
</evidence>
<gene>
    <name evidence="2" type="ORF">JHL15_17185</name>
</gene>